<dbReference type="Proteomes" id="UP000663879">
    <property type="component" value="Unassembled WGS sequence"/>
</dbReference>
<comment type="caution">
    <text evidence="1">The sequence shown here is derived from an EMBL/GenBank/DDBJ whole genome shotgun (WGS) entry which is preliminary data.</text>
</comment>
<dbReference type="OrthoDB" id="10046233at2759"/>
<evidence type="ECO:0000313" key="2">
    <source>
        <dbReference type="Proteomes" id="UP000663879"/>
    </source>
</evidence>
<dbReference type="EMBL" id="CAJNOC010009839">
    <property type="protein sequence ID" value="CAF1133485.1"/>
    <property type="molecule type" value="Genomic_DNA"/>
</dbReference>
<keyword evidence="2" id="KW-1185">Reference proteome</keyword>
<proteinExistence type="predicted"/>
<name>A0A814RG91_9BILA</name>
<evidence type="ECO:0000313" key="1">
    <source>
        <dbReference type="EMBL" id="CAF1133485.1"/>
    </source>
</evidence>
<protein>
    <submittedName>
        <fullName evidence="1">Uncharacterized protein</fullName>
    </submittedName>
</protein>
<dbReference type="AlphaFoldDB" id="A0A814RG91"/>
<reference evidence="1" key="1">
    <citation type="submission" date="2021-02" db="EMBL/GenBank/DDBJ databases">
        <authorList>
            <person name="Nowell W R."/>
        </authorList>
    </citation>
    <scope>NUCLEOTIDE SEQUENCE</scope>
    <source>
        <strain evidence="1">Ploen Becks lab</strain>
    </source>
</reference>
<organism evidence="1 2">
    <name type="scientific">Brachionus calyciflorus</name>
    <dbReference type="NCBI Taxonomy" id="104777"/>
    <lineage>
        <taxon>Eukaryota</taxon>
        <taxon>Metazoa</taxon>
        <taxon>Spiralia</taxon>
        <taxon>Gnathifera</taxon>
        <taxon>Rotifera</taxon>
        <taxon>Eurotatoria</taxon>
        <taxon>Monogononta</taxon>
        <taxon>Pseudotrocha</taxon>
        <taxon>Ploima</taxon>
        <taxon>Brachionidae</taxon>
        <taxon>Brachionus</taxon>
    </lineage>
</organism>
<sequence>MLLLVKYFLSSNAAIKELENPYLRKLLKFDLPCPYTFNRRILPRVQDILKQSLINELKKSESFCLIIDLWSNKSCQQFLAVAASMIFKNFNKSIRVIGMNSTSGVCYDEKIKECIETKLKNAL</sequence>
<accession>A0A814RG91</accession>
<gene>
    <name evidence="1" type="ORF">OXX778_LOCUS22583</name>
</gene>